<evidence type="ECO:0000313" key="1">
    <source>
        <dbReference type="EMBL" id="GAI16797.1"/>
    </source>
</evidence>
<sequence>MITVFFVDDGQDFLEWDITDKGEVADCRPFQGDIWIGTMVHNKDIQPGDHLDITTTDGANRHLIHAVEKVLEMA</sequence>
<protein>
    <submittedName>
        <fullName evidence="1">Uncharacterized protein</fullName>
    </submittedName>
</protein>
<dbReference type="AlphaFoldDB" id="X1LBV0"/>
<comment type="caution">
    <text evidence="1">The sequence shown here is derived from an EMBL/GenBank/DDBJ whole genome shotgun (WGS) entry which is preliminary data.</text>
</comment>
<dbReference type="EMBL" id="BARV01008150">
    <property type="protein sequence ID" value="GAI16797.1"/>
    <property type="molecule type" value="Genomic_DNA"/>
</dbReference>
<accession>X1LBV0</accession>
<gene>
    <name evidence="1" type="ORF">S06H3_16468</name>
</gene>
<proteinExistence type="predicted"/>
<reference evidence="1" key="1">
    <citation type="journal article" date="2014" name="Front. Microbiol.">
        <title>High frequency of phylogenetically diverse reductive dehalogenase-homologous genes in deep subseafloor sedimentary metagenomes.</title>
        <authorList>
            <person name="Kawai M."/>
            <person name="Futagami T."/>
            <person name="Toyoda A."/>
            <person name="Takaki Y."/>
            <person name="Nishi S."/>
            <person name="Hori S."/>
            <person name="Arai W."/>
            <person name="Tsubouchi T."/>
            <person name="Morono Y."/>
            <person name="Uchiyama I."/>
            <person name="Ito T."/>
            <person name="Fujiyama A."/>
            <person name="Inagaki F."/>
            <person name="Takami H."/>
        </authorList>
    </citation>
    <scope>NUCLEOTIDE SEQUENCE</scope>
    <source>
        <strain evidence="1">Expedition CK06-06</strain>
    </source>
</reference>
<name>X1LBV0_9ZZZZ</name>
<organism evidence="1">
    <name type="scientific">marine sediment metagenome</name>
    <dbReference type="NCBI Taxonomy" id="412755"/>
    <lineage>
        <taxon>unclassified sequences</taxon>
        <taxon>metagenomes</taxon>
        <taxon>ecological metagenomes</taxon>
    </lineage>
</organism>